<dbReference type="AlphaFoldDB" id="A0A7L4HYP7"/>
<feature type="non-terminal residue" evidence="7">
    <location>
        <position position="240"/>
    </location>
</feature>
<gene>
    <name evidence="7" type="primary">Sirpa_1</name>
    <name evidence="7" type="ORF">SCOUMB_R02831</name>
</gene>
<dbReference type="Pfam" id="PF07686">
    <property type="entry name" value="V-set"/>
    <property type="match status" value="1"/>
</dbReference>
<accession>A0A7L4HYP7</accession>
<dbReference type="OrthoDB" id="6370831at2759"/>
<dbReference type="InterPro" id="IPR013783">
    <property type="entry name" value="Ig-like_fold"/>
</dbReference>
<evidence type="ECO:0000256" key="1">
    <source>
        <dbReference type="ARBA" id="ARBA00022729"/>
    </source>
</evidence>
<dbReference type="InterPro" id="IPR013106">
    <property type="entry name" value="Ig_V-set"/>
</dbReference>
<keyword evidence="1" id="KW-0732">Signal</keyword>
<evidence type="ECO:0000313" key="8">
    <source>
        <dbReference type="Proteomes" id="UP000539032"/>
    </source>
</evidence>
<keyword evidence="2" id="KW-1015">Disulfide bond</keyword>
<sequence length="240" mass="25869">GAQAGQGFELQQPQDKVSVAAGETLSLTCTILEGGSAGPVRWLKGWGGGNVTVYDQKGSFPRVTRVVGESATDFSIRIRDVRPEDAGTYYCVRFRKSLGGDEVLQRGKGTVVSVHETSLVHSTVAVSVVLCFLLLLGLFVALYMYRRKCRGEAESQTLARPAAVGSFSPIPLRCCAGTPSTPRFDFSRDSIHHLCALLQPSSKEDNIHYADLQPLPVAPRHRRSSGAACSEYASVRVAAK</sequence>
<dbReference type="InterPro" id="IPR003598">
    <property type="entry name" value="Ig_sub2"/>
</dbReference>
<name>A0A7L4HYP7_SCOUM</name>
<reference evidence="7 8" key="1">
    <citation type="submission" date="2020-02" db="EMBL/GenBank/DDBJ databases">
        <title>Bird 10,000 Genomes (B10K) Project - Family phase.</title>
        <authorList>
            <person name="Zhang G."/>
        </authorList>
    </citation>
    <scope>NUCLEOTIDE SEQUENCE [LARGE SCALE GENOMIC DNA]</scope>
    <source>
        <strain evidence="7">B10K-DU-002-70</strain>
        <tissue evidence="7">Muscle</tissue>
    </source>
</reference>
<dbReference type="Proteomes" id="UP000539032">
    <property type="component" value="Unassembled WGS sequence"/>
</dbReference>
<dbReference type="PROSITE" id="PS50835">
    <property type="entry name" value="IG_LIKE"/>
    <property type="match status" value="1"/>
</dbReference>
<keyword evidence="5" id="KW-0472">Membrane</keyword>
<dbReference type="SMART" id="SM00408">
    <property type="entry name" value="IGc2"/>
    <property type="match status" value="1"/>
</dbReference>
<dbReference type="InterPro" id="IPR036179">
    <property type="entry name" value="Ig-like_dom_sf"/>
</dbReference>
<proteinExistence type="predicted"/>
<dbReference type="InterPro" id="IPR051755">
    <property type="entry name" value="Ig-like_CS_Receptor"/>
</dbReference>
<evidence type="ECO:0000256" key="4">
    <source>
        <dbReference type="ARBA" id="ARBA00023319"/>
    </source>
</evidence>
<dbReference type="SMART" id="SM00409">
    <property type="entry name" value="IG"/>
    <property type="match status" value="1"/>
</dbReference>
<dbReference type="InterPro" id="IPR007110">
    <property type="entry name" value="Ig-like_dom"/>
</dbReference>
<keyword evidence="4" id="KW-0393">Immunoglobulin domain</keyword>
<evidence type="ECO:0000256" key="3">
    <source>
        <dbReference type="ARBA" id="ARBA00023180"/>
    </source>
</evidence>
<organism evidence="7 8">
    <name type="scientific">Scopus umbretta</name>
    <name type="common">Hammerkop</name>
    <dbReference type="NCBI Taxonomy" id="33581"/>
    <lineage>
        <taxon>Eukaryota</taxon>
        <taxon>Metazoa</taxon>
        <taxon>Chordata</taxon>
        <taxon>Craniata</taxon>
        <taxon>Vertebrata</taxon>
        <taxon>Euteleostomi</taxon>
        <taxon>Archelosauria</taxon>
        <taxon>Archosauria</taxon>
        <taxon>Dinosauria</taxon>
        <taxon>Saurischia</taxon>
        <taxon>Theropoda</taxon>
        <taxon>Coelurosauria</taxon>
        <taxon>Aves</taxon>
        <taxon>Neognathae</taxon>
        <taxon>Neoaves</taxon>
        <taxon>Aequornithes</taxon>
        <taxon>Pelecaniformes</taxon>
        <taxon>Scopidae</taxon>
        <taxon>Scopus</taxon>
    </lineage>
</organism>
<feature type="transmembrane region" description="Helical" evidence="5">
    <location>
        <begin position="124"/>
        <end position="145"/>
    </location>
</feature>
<dbReference type="SUPFAM" id="SSF48726">
    <property type="entry name" value="Immunoglobulin"/>
    <property type="match status" value="1"/>
</dbReference>
<dbReference type="SMART" id="SM00406">
    <property type="entry name" value="IGv"/>
    <property type="match status" value="1"/>
</dbReference>
<comment type="caution">
    <text evidence="7">The sequence shown here is derived from an EMBL/GenBank/DDBJ whole genome shotgun (WGS) entry which is preliminary data.</text>
</comment>
<keyword evidence="8" id="KW-1185">Reference proteome</keyword>
<feature type="non-terminal residue" evidence="7">
    <location>
        <position position="1"/>
    </location>
</feature>
<keyword evidence="3" id="KW-0325">Glycoprotein</keyword>
<evidence type="ECO:0000256" key="2">
    <source>
        <dbReference type="ARBA" id="ARBA00023157"/>
    </source>
</evidence>
<dbReference type="EMBL" id="VZTL01037236">
    <property type="protein sequence ID" value="NXX57430.1"/>
    <property type="molecule type" value="Genomic_DNA"/>
</dbReference>
<keyword evidence="5" id="KW-1133">Transmembrane helix</keyword>
<dbReference type="Gene3D" id="2.60.40.10">
    <property type="entry name" value="Immunoglobulins"/>
    <property type="match status" value="1"/>
</dbReference>
<evidence type="ECO:0000313" key="7">
    <source>
        <dbReference type="EMBL" id="NXX57430.1"/>
    </source>
</evidence>
<evidence type="ECO:0000259" key="6">
    <source>
        <dbReference type="PROSITE" id="PS50835"/>
    </source>
</evidence>
<dbReference type="FunFam" id="2.60.40.10:FF:000295">
    <property type="entry name" value="Tyrosine-protein phosphatase non-receptor type substrate 1"/>
    <property type="match status" value="1"/>
</dbReference>
<keyword evidence="5" id="KW-0812">Transmembrane</keyword>
<feature type="domain" description="Ig-like" evidence="6">
    <location>
        <begin position="22"/>
        <end position="91"/>
    </location>
</feature>
<evidence type="ECO:0000256" key="5">
    <source>
        <dbReference type="SAM" id="Phobius"/>
    </source>
</evidence>
<dbReference type="PANTHER" id="PTHR19971">
    <property type="entry name" value="SIGNAL-REGULATORY PROTEIN BETA"/>
    <property type="match status" value="1"/>
</dbReference>
<dbReference type="InterPro" id="IPR003599">
    <property type="entry name" value="Ig_sub"/>
</dbReference>
<protein>
    <submittedName>
        <fullName evidence="7">SHPS1 phosphatase</fullName>
    </submittedName>
</protein>